<dbReference type="Proteomes" id="UP000076481">
    <property type="component" value="Unassembled WGS sequence"/>
</dbReference>
<evidence type="ECO:0000256" key="1">
    <source>
        <dbReference type="SAM" id="MobiDB-lite"/>
    </source>
</evidence>
<comment type="caution">
    <text evidence="2">The sequence shown here is derived from an EMBL/GenBank/DDBJ whole genome shotgun (WGS) entry which is preliminary data.</text>
</comment>
<dbReference type="AlphaFoldDB" id="A0A165LIL0"/>
<sequence length="86" mass="9792">MAELCKRIGPQKTARNEPPQAGEGHLNVIKFSNIRFFFYLVIRLETIFSPAEATNSTPSAVVSVVQYLYMPFINYKSSDCQYEPDI</sequence>
<gene>
    <name evidence="2" type="ORF">A3K90_07690</name>
</gene>
<reference evidence="2 3" key="1">
    <citation type="submission" date="2016-03" db="EMBL/GenBank/DDBJ databases">
        <title>Speciation and ecological success in dimly lit waters: horizontal gene transfer in a green sulfur bacteria bloom unveiled by metagenomic assembly.</title>
        <authorList>
            <person name="Llorens-Mares T."/>
            <person name="Liu Z."/>
            <person name="Allen L.Z."/>
            <person name="Rusch D.B."/>
            <person name="Craig M.T."/>
            <person name="Dupont C.L."/>
            <person name="Bryant D.A."/>
            <person name="Casamayor E.O."/>
        </authorList>
    </citation>
    <scope>NUCLEOTIDE SEQUENCE [LARGE SCALE GENOMIC DNA]</scope>
    <source>
        <strain evidence="2">CIII</strain>
    </source>
</reference>
<evidence type="ECO:0000313" key="2">
    <source>
        <dbReference type="EMBL" id="KZK74090.1"/>
    </source>
</evidence>
<organism evidence="2 3">
    <name type="scientific">Pelodictyon luteolum</name>
    <dbReference type="NCBI Taxonomy" id="1100"/>
    <lineage>
        <taxon>Bacteria</taxon>
        <taxon>Pseudomonadati</taxon>
        <taxon>Chlorobiota</taxon>
        <taxon>Chlorobiia</taxon>
        <taxon>Chlorobiales</taxon>
        <taxon>Chlorobiaceae</taxon>
        <taxon>Chlorobium/Pelodictyon group</taxon>
        <taxon>Pelodictyon</taxon>
    </lineage>
</organism>
<accession>A0A165LIL0</accession>
<name>A0A165LIL0_PELLU</name>
<evidence type="ECO:0000313" key="3">
    <source>
        <dbReference type="Proteomes" id="UP000076481"/>
    </source>
</evidence>
<proteinExistence type="predicted"/>
<protein>
    <submittedName>
        <fullName evidence="2">Uncharacterized protein</fullName>
    </submittedName>
</protein>
<dbReference type="EMBL" id="LVWG01000032">
    <property type="protein sequence ID" value="KZK74090.1"/>
    <property type="molecule type" value="Genomic_DNA"/>
</dbReference>
<feature type="region of interest" description="Disordered" evidence="1">
    <location>
        <begin position="1"/>
        <end position="23"/>
    </location>
</feature>